<evidence type="ECO:0000256" key="9">
    <source>
        <dbReference type="ARBA" id="ARBA00023180"/>
    </source>
</evidence>
<dbReference type="InterPro" id="IPR055088">
    <property type="entry name" value="Fibulin_C"/>
</dbReference>
<keyword evidence="7" id="KW-0106">Calcium</keyword>
<feature type="compositionally biased region" description="Basic and acidic residues" evidence="11">
    <location>
        <begin position="339"/>
        <end position="350"/>
    </location>
</feature>
<gene>
    <name evidence="14" type="ORF">F7725_000910</name>
</gene>
<evidence type="ECO:0000313" key="15">
    <source>
        <dbReference type="Proteomes" id="UP000518266"/>
    </source>
</evidence>
<feature type="chain" id="PRO_5029620639" description="EGF-like domain-containing protein" evidence="12">
    <location>
        <begin position="23"/>
        <end position="1203"/>
    </location>
</feature>
<dbReference type="InterPro" id="IPR049883">
    <property type="entry name" value="NOTCH1_EGF-like"/>
</dbReference>
<dbReference type="CDD" id="cd00054">
    <property type="entry name" value="EGF_CA"/>
    <property type="match status" value="4"/>
</dbReference>
<feature type="compositionally biased region" description="Polar residues" evidence="11">
    <location>
        <begin position="426"/>
        <end position="436"/>
    </location>
</feature>
<dbReference type="FunFam" id="2.10.25.10:FF:000341">
    <property type="entry name" value="Fibulin 2"/>
    <property type="match status" value="1"/>
</dbReference>
<dbReference type="PROSITE" id="PS01187">
    <property type="entry name" value="EGF_CA"/>
    <property type="match status" value="3"/>
</dbReference>
<comment type="caution">
    <text evidence="14">The sequence shown here is derived from an EMBL/GenBank/DDBJ whole genome shotgun (WGS) entry which is preliminary data.</text>
</comment>
<sequence length="1203" mass="133266">MSIQRASLFLCCMILCMDICLSQKDCTGVDCQDLQGCIETVLETDACCPTCKQKGCTCEGYQYYDCVQAGFQRGKVPEGESYFVDFGSTECSCPAGGGKIECHFIPCPEIPQNCIDVLQPADGCPQCRRIGCTHGNQKYEAGHSFQVERCQVCHCPNDGGQLMCLPNPDCDPHGSNNPMQHSPLRDIGSHHDNRQTSPGEPFSKLALGNTLPLYKQDPPSFGRDDYDSVLAGSMSSTIQDLAQPLESTTTSPDLPESSSTSFSLYDDRRHELREAHKISDSERGSEAEVTQNWDPTTTGAQRETSTLLTTTTTQRVTAENRSPQQEVGDRNSRHNSSRNRVEDPLKDTTHTARGNKGARHHKHSQANDMGNNGALSPAVHKEQEKVSVEHEEPLGKDEQASYPTIQFSPTSRVPVRMREDEEQPRRQPQTLLNYQPQDLEGDTEVSAKELVKTCCETGEKWASANGHCNNMEPPTRDRHSICWSAVTAALWGCSSAARGSTTRLGNVLRGEESRPENQDVWHSVRERPALYSTPQPEKGNVNKYFHTQTHTPECECIACSTSEGMLLWACVSDSRYPKEAFSIGEEQDGENAVEGGVEVEDMNECLIHEGNICHHRCVNTPLTAASAFQDTCCRRTLSLVLQTLDEENRLKEDDRVAVEPTSTPPPPTQPSVPLNPCEGNGPCEQHCTSVGGRPQCSCFPGYSLMANGGSCEGKELKLSYNAEHIFSHHTRGTCGFFCDHINECLSASACQFDERCRNTAGSYICQRPISCPPGYQINNDICEDINECVQLSHNCGLGFECVNTEGSFRCNPKPQCPVGFNRDAQGNCIDIDECSNSAQPCSLGFNCINTVGSYICQRKILCSRGYHASPDGSRCIDVDECQSSLHRCGEGQLCNNLPGSYRCECQTGYQYDSFRRMCVDVNECWRYQGLLCAQTCENTRGSYECSCTSGFRLSGDGKTCEDVNECLASPCSQECANIFGSYQCYCRTGYKLREDGHTCEDTDECTESIGHLCTYKCVNVPGSYQCACPEYGYTMSANGRSCRDIDECATGAHNCSLAETCYNIQGAYRCLSFDCPPNYRKVSDTRCERINCPNYLDCQNSPLRITYYYLSFQSNIVVPAQIFRIGPSPAYSGDNVIVSITEGNEENYFSTRKLNAYTGAVYLNRQVEAQRDLGINVEMKLWRQGTFTTFQAKIFVFITSNLL</sequence>
<dbReference type="SUPFAM" id="SSF57184">
    <property type="entry name" value="Growth factor receptor domain"/>
    <property type="match status" value="2"/>
</dbReference>
<dbReference type="FunFam" id="2.10.25.10:FF:000010">
    <property type="entry name" value="Pro-epidermal growth factor"/>
    <property type="match status" value="1"/>
</dbReference>
<accession>A0A7J5ZFS1</accession>
<keyword evidence="15" id="KW-1185">Reference proteome</keyword>
<keyword evidence="5 10" id="KW-0245">EGF-like domain</keyword>
<evidence type="ECO:0000256" key="8">
    <source>
        <dbReference type="ARBA" id="ARBA00023157"/>
    </source>
</evidence>
<dbReference type="PROSITE" id="PS01186">
    <property type="entry name" value="EGF_2"/>
    <property type="match status" value="3"/>
</dbReference>
<evidence type="ECO:0000256" key="4">
    <source>
        <dbReference type="ARBA" id="ARBA00022530"/>
    </source>
</evidence>
<dbReference type="FunFam" id="2.10.25.10:FF:000139">
    <property type="entry name" value="Fibulin-1"/>
    <property type="match status" value="1"/>
</dbReference>
<organism evidence="14 15">
    <name type="scientific">Dissostichus mawsoni</name>
    <name type="common">Antarctic cod</name>
    <dbReference type="NCBI Taxonomy" id="36200"/>
    <lineage>
        <taxon>Eukaryota</taxon>
        <taxon>Metazoa</taxon>
        <taxon>Chordata</taxon>
        <taxon>Craniata</taxon>
        <taxon>Vertebrata</taxon>
        <taxon>Euteleostomi</taxon>
        <taxon>Actinopterygii</taxon>
        <taxon>Neopterygii</taxon>
        <taxon>Teleostei</taxon>
        <taxon>Neoteleostei</taxon>
        <taxon>Acanthomorphata</taxon>
        <taxon>Eupercaria</taxon>
        <taxon>Perciformes</taxon>
        <taxon>Notothenioidei</taxon>
        <taxon>Nototheniidae</taxon>
        <taxon>Dissostichus</taxon>
    </lineage>
</organism>
<dbReference type="FunFam" id="2.10.25.10:FF:000078">
    <property type="entry name" value="Fibulin-1"/>
    <property type="match status" value="2"/>
</dbReference>
<dbReference type="InterPro" id="IPR026823">
    <property type="entry name" value="cEGF"/>
</dbReference>
<dbReference type="InterPro" id="IPR000742">
    <property type="entry name" value="EGF"/>
</dbReference>
<feature type="region of interest" description="Disordered" evidence="11">
    <location>
        <begin position="650"/>
        <end position="674"/>
    </location>
</feature>
<evidence type="ECO:0000256" key="11">
    <source>
        <dbReference type="SAM" id="MobiDB-lite"/>
    </source>
</evidence>
<keyword evidence="4" id="KW-0272">Extracellular matrix</keyword>
<dbReference type="Gene3D" id="2.10.25.10">
    <property type="entry name" value="Laminin"/>
    <property type="match status" value="9"/>
</dbReference>
<feature type="region of interest" description="Disordered" evidence="11">
    <location>
        <begin position="175"/>
        <end position="205"/>
    </location>
</feature>
<evidence type="ECO:0000313" key="14">
    <source>
        <dbReference type="EMBL" id="KAF3860655.1"/>
    </source>
</evidence>
<dbReference type="Pfam" id="PF07645">
    <property type="entry name" value="EGF_CA"/>
    <property type="match status" value="5"/>
</dbReference>
<protein>
    <recommendedName>
        <fullName evidence="13">EGF-like domain-containing protein</fullName>
    </recommendedName>
</protein>
<proteinExistence type="inferred from homology"/>
<feature type="compositionally biased region" description="Polar residues" evidence="11">
    <location>
        <begin position="401"/>
        <end position="411"/>
    </location>
</feature>
<comment type="similarity">
    <text evidence="2">Belongs to the fibulin family.</text>
</comment>
<feature type="domain" description="EGF-like" evidence="13">
    <location>
        <begin position="877"/>
        <end position="915"/>
    </location>
</feature>
<feature type="region of interest" description="Disordered" evidence="11">
    <location>
        <begin position="244"/>
        <end position="442"/>
    </location>
</feature>
<keyword evidence="9" id="KW-0325">Glycoprotein</keyword>
<dbReference type="InterPro" id="IPR009030">
    <property type="entry name" value="Growth_fac_rcpt_cys_sf"/>
</dbReference>
<dbReference type="SUPFAM" id="SSF57196">
    <property type="entry name" value="EGF/Laminin"/>
    <property type="match status" value="3"/>
</dbReference>
<keyword evidence="8" id="KW-1015">Disulfide bond</keyword>
<dbReference type="SMART" id="SM00181">
    <property type="entry name" value="EGF"/>
    <property type="match status" value="9"/>
</dbReference>
<dbReference type="SMART" id="SM00179">
    <property type="entry name" value="EGF_CA"/>
    <property type="match status" value="9"/>
</dbReference>
<name>A0A7J5ZFS1_DISMA</name>
<dbReference type="InterPro" id="IPR018097">
    <property type="entry name" value="EGF_Ca-bd_CS"/>
</dbReference>
<dbReference type="Pfam" id="PF22914">
    <property type="entry name" value="Fibulin_C"/>
    <property type="match status" value="1"/>
</dbReference>
<feature type="compositionally biased region" description="Basic and acidic residues" evidence="11">
    <location>
        <begin position="416"/>
        <end position="425"/>
    </location>
</feature>
<evidence type="ECO:0000256" key="6">
    <source>
        <dbReference type="ARBA" id="ARBA00022737"/>
    </source>
</evidence>
<dbReference type="EMBL" id="JAAKFY010000002">
    <property type="protein sequence ID" value="KAF3860655.1"/>
    <property type="molecule type" value="Genomic_DNA"/>
</dbReference>
<evidence type="ECO:0000259" key="13">
    <source>
        <dbReference type="PROSITE" id="PS50026"/>
    </source>
</evidence>
<dbReference type="Pfam" id="PF24532">
    <property type="entry name" value="FIBL-2"/>
    <property type="match status" value="1"/>
</dbReference>
<dbReference type="InterPro" id="IPR056612">
    <property type="entry name" value="FIBL-2_dom"/>
</dbReference>
<dbReference type="PROSITE" id="PS50026">
    <property type="entry name" value="EGF_3"/>
    <property type="match status" value="2"/>
</dbReference>
<feature type="compositionally biased region" description="Polar residues" evidence="11">
    <location>
        <begin position="314"/>
        <end position="325"/>
    </location>
</feature>
<feature type="domain" description="EGF-like" evidence="13">
    <location>
        <begin position="962"/>
        <end position="1000"/>
    </location>
</feature>
<feature type="signal peptide" evidence="12">
    <location>
        <begin position="1"/>
        <end position="22"/>
    </location>
</feature>
<dbReference type="Pfam" id="PF12662">
    <property type="entry name" value="cEGF"/>
    <property type="match status" value="2"/>
</dbReference>
<dbReference type="PANTHER" id="PTHR24034:SF158">
    <property type="entry name" value="FIBULIN 2"/>
    <property type="match status" value="1"/>
</dbReference>
<comment type="subcellular location">
    <subcellularLocation>
        <location evidence="1">Secreted</location>
        <location evidence="1">Extracellular space</location>
        <location evidence="1">Extracellular matrix</location>
    </subcellularLocation>
</comment>
<feature type="compositionally biased region" description="Polar residues" evidence="11">
    <location>
        <begin position="244"/>
        <end position="263"/>
    </location>
</feature>
<dbReference type="InterPro" id="IPR050751">
    <property type="entry name" value="ECM_structural_protein"/>
</dbReference>
<evidence type="ECO:0000256" key="3">
    <source>
        <dbReference type="ARBA" id="ARBA00022525"/>
    </source>
</evidence>
<comment type="caution">
    <text evidence="10">Lacks conserved residue(s) required for the propagation of feature annotation.</text>
</comment>
<dbReference type="InterPro" id="IPR000152">
    <property type="entry name" value="EGF-type_Asp/Asn_hydroxyl_site"/>
</dbReference>
<keyword evidence="6" id="KW-0677">Repeat</keyword>
<dbReference type="OrthoDB" id="4062651at2759"/>
<keyword evidence="3" id="KW-0964">Secreted</keyword>
<dbReference type="Proteomes" id="UP000518266">
    <property type="component" value="Unassembled WGS sequence"/>
</dbReference>
<feature type="compositionally biased region" description="Basic and acidic residues" evidence="11">
    <location>
        <begin position="379"/>
        <end position="399"/>
    </location>
</feature>
<evidence type="ECO:0000256" key="1">
    <source>
        <dbReference type="ARBA" id="ARBA00004498"/>
    </source>
</evidence>
<reference evidence="14 15" key="1">
    <citation type="submission" date="2020-03" db="EMBL/GenBank/DDBJ databases">
        <title>Dissostichus mawsoni Genome sequencing and assembly.</title>
        <authorList>
            <person name="Park H."/>
        </authorList>
    </citation>
    <scope>NUCLEOTIDE SEQUENCE [LARGE SCALE GENOMIC DNA]</scope>
    <source>
        <strain evidence="14">DM0001</strain>
        <tissue evidence="14">Muscle</tissue>
    </source>
</reference>
<feature type="compositionally biased region" description="Polar residues" evidence="11">
    <location>
        <begin position="288"/>
        <end position="303"/>
    </location>
</feature>
<keyword evidence="12" id="KW-0732">Signal</keyword>
<dbReference type="PANTHER" id="PTHR24034">
    <property type="entry name" value="EGF-LIKE DOMAIN-CONTAINING PROTEIN"/>
    <property type="match status" value="1"/>
</dbReference>
<evidence type="ECO:0000256" key="7">
    <source>
        <dbReference type="ARBA" id="ARBA00022837"/>
    </source>
</evidence>
<dbReference type="PROSITE" id="PS00010">
    <property type="entry name" value="ASX_HYDROXYL"/>
    <property type="match status" value="3"/>
</dbReference>
<evidence type="ECO:0000256" key="10">
    <source>
        <dbReference type="PROSITE-ProRule" id="PRU00076"/>
    </source>
</evidence>
<dbReference type="InterPro" id="IPR001881">
    <property type="entry name" value="EGF-like_Ca-bd_dom"/>
</dbReference>
<evidence type="ECO:0000256" key="12">
    <source>
        <dbReference type="SAM" id="SignalP"/>
    </source>
</evidence>
<dbReference type="AlphaFoldDB" id="A0A7J5ZFS1"/>
<feature type="compositionally biased region" description="Low complexity" evidence="11">
    <location>
        <begin position="304"/>
        <end position="313"/>
    </location>
</feature>
<feature type="compositionally biased region" description="Basic and acidic residues" evidence="11">
    <location>
        <begin position="265"/>
        <end position="286"/>
    </location>
</feature>
<dbReference type="GO" id="GO:0005509">
    <property type="term" value="F:calcium ion binding"/>
    <property type="evidence" value="ECO:0007669"/>
    <property type="project" value="InterPro"/>
</dbReference>
<feature type="compositionally biased region" description="Basic and acidic residues" evidence="11">
    <location>
        <begin position="183"/>
        <end position="194"/>
    </location>
</feature>
<evidence type="ECO:0000256" key="5">
    <source>
        <dbReference type="ARBA" id="ARBA00022536"/>
    </source>
</evidence>
<evidence type="ECO:0000256" key="2">
    <source>
        <dbReference type="ARBA" id="ARBA00006127"/>
    </source>
</evidence>